<proteinExistence type="predicted"/>
<feature type="transmembrane region" description="Helical" evidence="1">
    <location>
        <begin position="30"/>
        <end position="52"/>
    </location>
</feature>
<name>A0A268S5Y0_SHOCL</name>
<evidence type="ECO:0000313" key="3">
    <source>
        <dbReference type="Proteomes" id="UP000216133"/>
    </source>
</evidence>
<evidence type="ECO:0000313" key="2">
    <source>
        <dbReference type="EMBL" id="PAF27336.1"/>
    </source>
</evidence>
<keyword evidence="1" id="KW-0472">Membrane</keyword>
<sequence length="130" mass="14500">MEYLLCGIGVCIFFGSMIVALNNVTSPYAKIAKAGVIVGFVMAMVILLYILINNTFNENGQNDGLDEKDVISYIFEEYGLTKDEYTLDKQLKGSDGYIYTIKSVKSNEKDYELYVVNGEIIGSKELYGSE</sequence>
<accession>A0A268S5Y0</accession>
<organism evidence="2 3">
    <name type="scientific">Shouchella clausii</name>
    <name type="common">Alkalihalobacillus clausii</name>
    <dbReference type="NCBI Taxonomy" id="79880"/>
    <lineage>
        <taxon>Bacteria</taxon>
        <taxon>Bacillati</taxon>
        <taxon>Bacillota</taxon>
        <taxon>Bacilli</taxon>
        <taxon>Bacillales</taxon>
        <taxon>Bacillaceae</taxon>
        <taxon>Shouchella</taxon>
    </lineage>
</organism>
<protein>
    <submittedName>
        <fullName evidence="2">Uncharacterized protein</fullName>
    </submittedName>
</protein>
<dbReference type="RefSeq" id="WP_062751011.1">
    <property type="nucleotide sequence ID" value="NZ_NPBS01000017.1"/>
</dbReference>
<keyword evidence="1" id="KW-0812">Transmembrane</keyword>
<dbReference type="Proteomes" id="UP000216133">
    <property type="component" value="Unassembled WGS sequence"/>
</dbReference>
<reference evidence="2 3" key="1">
    <citation type="submission" date="2017-07" db="EMBL/GenBank/DDBJ databases">
        <title>Isolation and whole genome analysis of endospore-forming bacteria from heroin.</title>
        <authorList>
            <person name="Kalinowski J."/>
            <person name="Ahrens B."/>
            <person name="Al-Dilaimi A."/>
            <person name="Winkler A."/>
            <person name="Wibberg D."/>
            <person name="Schleenbecker U."/>
            <person name="Ruckert C."/>
            <person name="Wolfel R."/>
            <person name="Grass G."/>
        </authorList>
    </citation>
    <scope>NUCLEOTIDE SEQUENCE [LARGE SCALE GENOMIC DNA]</scope>
    <source>
        <strain evidence="2 3">7523-2</strain>
    </source>
</reference>
<dbReference type="EMBL" id="NPBS01000017">
    <property type="protein sequence ID" value="PAF27336.1"/>
    <property type="molecule type" value="Genomic_DNA"/>
</dbReference>
<keyword evidence="1" id="KW-1133">Transmembrane helix</keyword>
<gene>
    <name evidence="2" type="ORF">CHH61_03895</name>
</gene>
<evidence type="ECO:0000256" key="1">
    <source>
        <dbReference type="SAM" id="Phobius"/>
    </source>
</evidence>
<dbReference type="AlphaFoldDB" id="A0A268S5Y0"/>
<comment type="caution">
    <text evidence="2">The sequence shown here is derived from an EMBL/GenBank/DDBJ whole genome shotgun (WGS) entry which is preliminary data.</text>
</comment>